<feature type="transmembrane region" description="Helical" evidence="6">
    <location>
        <begin position="360"/>
        <end position="382"/>
    </location>
</feature>
<protein>
    <submittedName>
        <fullName evidence="10">Chemotaxis protein CheD</fullName>
    </submittedName>
</protein>
<dbReference type="Gene3D" id="3.30.450.40">
    <property type="match status" value="2"/>
</dbReference>
<reference evidence="10 11" key="1">
    <citation type="submission" date="2015-02" db="EMBL/GenBank/DDBJ databases">
        <title>Draft genome of a novel marine cyanobacterium (Chroococcales) isolated from South Atlantic Ocean.</title>
        <authorList>
            <person name="Rigonato J."/>
            <person name="Alvarenga D.O."/>
            <person name="Branco L.H."/>
            <person name="Varani A.M."/>
            <person name="Brandini F.P."/>
            <person name="Fiore M.F."/>
        </authorList>
    </citation>
    <scope>NUCLEOTIDE SEQUENCE [LARGE SCALE GENOMIC DNA]</scope>
    <source>
        <strain evidence="10 11">CENA595</strain>
    </source>
</reference>
<dbReference type="PANTHER" id="PTHR32089:SF114">
    <property type="entry name" value="METHYL-ACCEPTING CHEMOTAXIS PROTEIN MCPB"/>
    <property type="match status" value="1"/>
</dbReference>
<keyword evidence="6" id="KW-0472">Membrane</keyword>
<dbReference type="Pfam" id="PF00672">
    <property type="entry name" value="HAMP"/>
    <property type="match status" value="1"/>
</dbReference>
<name>A0A0D8ZM98_9CYAN</name>
<dbReference type="GO" id="GO:0016020">
    <property type="term" value="C:membrane"/>
    <property type="evidence" value="ECO:0007669"/>
    <property type="project" value="InterPro"/>
</dbReference>
<dbReference type="InterPro" id="IPR004090">
    <property type="entry name" value="Chemotax_Me-accpt_rcpt"/>
</dbReference>
<dbReference type="PROSITE" id="PS50885">
    <property type="entry name" value="HAMP"/>
    <property type="match status" value="2"/>
</dbReference>
<dbReference type="InterPro" id="IPR016132">
    <property type="entry name" value="Phyto_chromo_attachment"/>
</dbReference>
<evidence type="ECO:0000256" key="6">
    <source>
        <dbReference type="SAM" id="Phobius"/>
    </source>
</evidence>
<keyword evidence="6" id="KW-0812">Transmembrane</keyword>
<evidence type="ECO:0000259" key="8">
    <source>
        <dbReference type="PROSITE" id="PS50111"/>
    </source>
</evidence>
<feature type="compositionally biased region" description="Polar residues" evidence="5">
    <location>
        <begin position="1"/>
        <end position="14"/>
    </location>
</feature>
<dbReference type="Gene3D" id="3.30.450.20">
    <property type="entry name" value="PAS domain"/>
    <property type="match status" value="1"/>
</dbReference>
<gene>
    <name evidence="10" type="ORF">UH38_20695</name>
</gene>
<dbReference type="SUPFAM" id="SSF55781">
    <property type="entry name" value="GAF domain-like"/>
    <property type="match status" value="2"/>
</dbReference>
<feature type="domain" description="Phytochrome chromophore attachment site" evidence="7">
    <location>
        <begin position="462"/>
        <end position="598"/>
    </location>
</feature>
<evidence type="ECO:0000256" key="3">
    <source>
        <dbReference type="ARBA" id="ARBA00029447"/>
    </source>
</evidence>
<dbReference type="SMART" id="SM00304">
    <property type="entry name" value="HAMP"/>
    <property type="match status" value="2"/>
</dbReference>
<dbReference type="SUPFAM" id="SSF58104">
    <property type="entry name" value="Methyl-accepting chemotaxis protein (MCP) signaling domain"/>
    <property type="match status" value="1"/>
</dbReference>
<keyword evidence="11" id="KW-1185">Reference proteome</keyword>
<evidence type="ECO:0000259" key="9">
    <source>
        <dbReference type="PROSITE" id="PS50885"/>
    </source>
</evidence>
<evidence type="ECO:0000313" key="11">
    <source>
        <dbReference type="Proteomes" id="UP000032452"/>
    </source>
</evidence>
<accession>A0A0D8ZM98</accession>
<dbReference type="AlphaFoldDB" id="A0A0D8ZM98"/>
<dbReference type="PROSITE" id="PS50046">
    <property type="entry name" value="PHYTOCHROME_2"/>
    <property type="match status" value="2"/>
</dbReference>
<dbReference type="CDD" id="cd06225">
    <property type="entry name" value="HAMP"/>
    <property type="match status" value="1"/>
</dbReference>
<dbReference type="CDD" id="cd11386">
    <property type="entry name" value="MCP_signal"/>
    <property type="match status" value="1"/>
</dbReference>
<evidence type="ECO:0000256" key="5">
    <source>
        <dbReference type="SAM" id="MobiDB-lite"/>
    </source>
</evidence>
<dbReference type="Pfam" id="PF01590">
    <property type="entry name" value="GAF"/>
    <property type="match status" value="2"/>
</dbReference>
<sequence>MTQISPKPSDQNASNGYNNGTNGHNNGDIFDTDFGSELDLNQLTAPAKVDAFSQPERTSSAQVMPQENKKLTRWQRTSLRTKMTLAALALGVLPVAAIGTLAFNLADRQIINQVTTTKEAGASAVGQQIAIIMRERYADIKTLAELNIIYNPSGRENTPYQEKQAQLDEIVADSQFYDGIAVADLKGNIILKSSGENATTLSDRNYFQTVVKTKKPVITEPQISKVTKIASVFVAAPVFDSASGQFIAVVRTRTPVENITKILKDFAANGQEYFILDSSGKVILANDKARIGKEANAQLTNIDKLIAAKKPGSTLSIDKVDGKEELASYAPFPTIEGLPDLGWSTLLHESTDQAYAAQYLLLWSLGLGTLAVALGVGALAAYAANRATRPLLAASETVAKLGKGEFDNRVEVTGSDEIAVLGSNINKMADQVQELLKQQEVESDQARLFADIASTRADNVQEVEKVFNQALAGAKDILKADRVVIYRFKPDWSGYIANESVSPGFPVALNDKIEDPCIGDKLIEAYKNGRVVATGNVFEAGFHPQHINLMERLQVMANLVTPIINNNELYGLLIAHHCIAPHAWQESEIKFLQQMSEKLGAVLSRVSFLEQKEAEAKRSQLLKDITVSIGQSFDPREIFNQAVQEARRAIASDRVVIYSFNDQWQGTVTAESVGEGWPKAIGARIDDPCFADRYVERYRAGRVQATNNIYKAGLTECHIKQLSTFAVQANLVAPILQGGKLLGLLIAHQCSAPRNWQQVDIDLFSQLATQVGFALDRANLLEQQKTAREFLQKRALELLIEVDPLSRGDLTIRASVTEDEIGTVADSYNSTIGSLRKIVSQVQQAAIQVAATTTNNQGSVQGLSTEALRQTEEIASALEQVQQMSESIRAVAANASQAEAAVQQATATVQAGDAAMNRTVDGILAIRETVAETSKKVKRLGESSQKISKVVNLIGTFADQTNLLALNASIEAAHAGEQGRGFAVVADEVRVLARQSAAATAEIEALVKDIQTETNEVVAAMEAGTEQVVTGTKLVDETRQSLNKISAVSTEISSLVAAIASAAVAQTKASDSVSHTMTDVAQIAGKTSSEAANVSASFKELLEVAQDLQATVGQFKVK</sequence>
<evidence type="ECO:0000313" key="10">
    <source>
        <dbReference type="EMBL" id="KJH69953.1"/>
    </source>
</evidence>
<keyword evidence="1" id="KW-0145">Chemotaxis</keyword>
<dbReference type="STRING" id="1618023.UH38_20695"/>
<dbReference type="Pfam" id="PF00015">
    <property type="entry name" value="MCPsignal"/>
    <property type="match status" value="1"/>
</dbReference>
<dbReference type="InterPro" id="IPR003018">
    <property type="entry name" value="GAF"/>
</dbReference>
<dbReference type="GO" id="GO:0007165">
    <property type="term" value="P:signal transduction"/>
    <property type="evidence" value="ECO:0007669"/>
    <property type="project" value="UniProtKB-KW"/>
</dbReference>
<dbReference type="Gene3D" id="6.10.340.10">
    <property type="match status" value="1"/>
</dbReference>
<dbReference type="SMART" id="SM00065">
    <property type="entry name" value="GAF"/>
    <property type="match status" value="2"/>
</dbReference>
<dbReference type="InterPro" id="IPR004089">
    <property type="entry name" value="MCPsignal_dom"/>
</dbReference>
<comment type="caution">
    <text evidence="10">The sequence shown here is derived from an EMBL/GenBank/DDBJ whole genome shotgun (WGS) entry which is preliminary data.</text>
</comment>
<dbReference type="SUPFAM" id="SSF158472">
    <property type="entry name" value="HAMP domain-like"/>
    <property type="match status" value="1"/>
</dbReference>
<feature type="transmembrane region" description="Helical" evidence="6">
    <location>
        <begin position="83"/>
        <end position="106"/>
    </location>
</feature>
<feature type="domain" description="HAMP" evidence="9">
    <location>
        <begin position="385"/>
        <end position="437"/>
    </location>
</feature>
<feature type="region of interest" description="Disordered" evidence="5">
    <location>
        <begin position="1"/>
        <end position="32"/>
    </location>
</feature>
<dbReference type="PROSITE" id="PS50111">
    <property type="entry name" value="CHEMOTAXIS_TRANSDUC_2"/>
    <property type="match status" value="1"/>
</dbReference>
<dbReference type="InterPro" id="IPR003660">
    <property type="entry name" value="HAMP_dom"/>
</dbReference>
<organism evidence="10 11">
    <name type="scientific">Aliterella atlantica CENA595</name>
    <dbReference type="NCBI Taxonomy" id="1618023"/>
    <lineage>
        <taxon>Bacteria</taxon>
        <taxon>Bacillati</taxon>
        <taxon>Cyanobacteriota</taxon>
        <taxon>Cyanophyceae</taxon>
        <taxon>Chroococcidiopsidales</taxon>
        <taxon>Aliterellaceae</taxon>
        <taxon>Aliterella</taxon>
    </lineage>
</organism>
<evidence type="ECO:0000259" key="7">
    <source>
        <dbReference type="PROSITE" id="PS50046"/>
    </source>
</evidence>
<dbReference type="InterPro" id="IPR029016">
    <property type="entry name" value="GAF-like_dom_sf"/>
</dbReference>
<dbReference type="Proteomes" id="UP000032452">
    <property type="component" value="Unassembled WGS sequence"/>
</dbReference>
<evidence type="ECO:0000256" key="2">
    <source>
        <dbReference type="ARBA" id="ARBA00023224"/>
    </source>
</evidence>
<comment type="similarity">
    <text evidence="3">Belongs to the methyl-accepting chemotaxis (MCP) protein family.</text>
</comment>
<dbReference type="OrthoDB" id="419276at2"/>
<dbReference type="RefSeq" id="WP_045056599.1">
    <property type="nucleotide sequence ID" value="NZ_CAWMDP010000027.1"/>
</dbReference>
<feature type="domain" description="Methyl-accepting transducer" evidence="8">
    <location>
        <begin position="845"/>
        <end position="1081"/>
    </location>
</feature>
<keyword evidence="2 4" id="KW-0807">Transducer</keyword>
<dbReference type="SUPFAM" id="SSF103190">
    <property type="entry name" value="Sensory domain-like"/>
    <property type="match status" value="1"/>
</dbReference>
<feature type="domain" description="Phytochrome chromophore attachment site" evidence="7">
    <location>
        <begin position="634"/>
        <end position="770"/>
    </location>
</feature>
<dbReference type="GO" id="GO:0004888">
    <property type="term" value="F:transmembrane signaling receptor activity"/>
    <property type="evidence" value="ECO:0007669"/>
    <property type="project" value="InterPro"/>
</dbReference>
<proteinExistence type="inferred from homology"/>
<dbReference type="EMBL" id="JYON01000030">
    <property type="protein sequence ID" value="KJH69953.1"/>
    <property type="molecule type" value="Genomic_DNA"/>
</dbReference>
<keyword evidence="6" id="KW-1133">Transmembrane helix</keyword>
<dbReference type="CDD" id="cd18773">
    <property type="entry name" value="PDC1_HK_sensor"/>
    <property type="match status" value="1"/>
</dbReference>
<dbReference type="Gene3D" id="1.10.287.950">
    <property type="entry name" value="Methyl-accepting chemotaxis protein"/>
    <property type="match status" value="1"/>
</dbReference>
<feature type="compositionally biased region" description="Low complexity" evidence="5">
    <location>
        <begin position="15"/>
        <end position="27"/>
    </location>
</feature>
<feature type="domain" description="HAMP" evidence="9">
    <location>
        <begin position="789"/>
        <end position="840"/>
    </location>
</feature>
<dbReference type="SMART" id="SM00283">
    <property type="entry name" value="MA"/>
    <property type="match status" value="1"/>
</dbReference>
<dbReference type="FunFam" id="1.10.287.950:FF:000001">
    <property type="entry name" value="Methyl-accepting chemotaxis sensory transducer"/>
    <property type="match status" value="1"/>
</dbReference>
<evidence type="ECO:0000256" key="4">
    <source>
        <dbReference type="PROSITE-ProRule" id="PRU00284"/>
    </source>
</evidence>
<dbReference type="PATRIC" id="fig|1618023.3.peg.2422"/>
<dbReference type="PRINTS" id="PR00260">
    <property type="entry name" value="CHEMTRNSDUCR"/>
</dbReference>
<dbReference type="InterPro" id="IPR029151">
    <property type="entry name" value="Sensor-like_sf"/>
</dbReference>
<dbReference type="GO" id="GO:0006935">
    <property type="term" value="P:chemotaxis"/>
    <property type="evidence" value="ECO:0007669"/>
    <property type="project" value="InterPro"/>
</dbReference>
<evidence type="ECO:0000256" key="1">
    <source>
        <dbReference type="ARBA" id="ARBA00022500"/>
    </source>
</evidence>
<dbReference type="PANTHER" id="PTHR32089">
    <property type="entry name" value="METHYL-ACCEPTING CHEMOTAXIS PROTEIN MCPB"/>
    <property type="match status" value="1"/>
</dbReference>